<accession>A0ABU3VAT6</accession>
<evidence type="ECO:0000313" key="3">
    <source>
        <dbReference type="Proteomes" id="UP001255416"/>
    </source>
</evidence>
<dbReference type="RefSeq" id="WP_316774035.1">
    <property type="nucleotide sequence ID" value="NZ_JASMWN010000003.1"/>
</dbReference>
<dbReference type="SUPFAM" id="SSF55729">
    <property type="entry name" value="Acyl-CoA N-acyltransferases (Nat)"/>
    <property type="match status" value="1"/>
</dbReference>
<dbReference type="Pfam" id="PF13302">
    <property type="entry name" value="Acetyltransf_3"/>
    <property type="match status" value="1"/>
</dbReference>
<reference evidence="3" key="1">
    <citation type="submission" date="2023-05" db="EMBL/GenBank/DDBJ databases">
        <title>Sedimentitalea sp. nov. JM2-8.</title>
        <authorList>
            <person name="Huang J."/>
        </authorList>
    </citation>
    <scope>NUCLEOTIDE SEQUENCE [LARGE SCALE GENOMIC DNA]</scope>
    <source>
        <strain evidence="3">KHS03</strain>
    </source>
</reference>
<evidence type="ECO:0000259" key="1">
    <source>
        <dbReference type="Pfam" id="PF13302"/>
    </source>
</evidence>
<gene>
    <name evidence="2" type="ORF">QO231_05335</name>
</gene>
<name>A0ABU3VAT6_9RHOB</name>
<dbReference type="InterPro" id="IPR016181">
    <property type="entry name" value="Acyl_CoA_acyltransferase"/>
</dbReference>
<keyword evidence="3" id="KW-1185">Reference proteome</keyword>
<dbReference type="EMBL" id="JASMWN010000003">
    <property type="protein sequence ID" value="MDU9003274.1"/>
    <property type="molecule type" value="Genomic_DNA"/>
</dbReference>
<dbReference type="InterPro" id="IPR000182">
    <property type="entry name" value="GNAT_dom"/>
</dbReference>
<protein>
    <submittedName>
        <fullName evidence="2">GNAT family N-acetyltransferase</fullName>
    </submittedName>
</protein>
<feature type="domain" description="N-acetyltransferase" evidence="1">
    <location>
        <begin position="2"/>
        <end position="73"/>
    </location>
</feature>
<sequence length="100" mass="11517">MLLRPARPDDLMPLHAIFSDPQTMRYWSHPAHEELAPTQAFLEAFMRADPEARYEFILEFDGVCVGKAGDKDFLYGGTEWCDTAYYRLLRAAFQGAGERR</sequence>
<comment type="caution">
    <text evidence="2">The sequence shown here is derived from an EMBL/GenBank/DDBJ whole genome shotgun (WGS) entry which is preliminary data.</text>
</comment>
<proteinExistence type="predicted"/>
<dbReference type="Proteomes" id="UP001255416">
    <property type="component" value="Unassembled WGS sequence"/>
</dbReference>
<organism evidence="2 3">
    <name type="scientific">Sedimentitalea todarodis</name>
    <dbReference type="NCBI Taxonomy" id="1631240"/>
    <lineage>
        <taxon>Bacteria</taxon>
        <taxon>Pseudomonadati</taxon>
        <taxon>Pseudomonadota</taxon>
        <taxon>Alphaproteobacteria</taxon>
        <taxon>Rhodobacterales</taxon>
        <taxon>Paracoccaceae</taxon>
        <taxon>Sedimentitalea</taxon>
    </lineage>
</organism>
<evidence type="ECO:0000313" key="2">
    <source>
        <dbReference type="EMBL" id="MDU9003274.1"/>
    </source>
</evidence>
<dbReference type="Gene3D" id="3.40.630.30">
    <property type="match status" value="1"/>
</dbReference>